<dbReference type="STRING" id="118060.ATZ35_03520"/>
<dbReference type="Pfam" id="PF02810">
    <property type="entry name" value="SEC-C"/>
    <property type="match status" value="1"/>
</dbReference>
<evidence type="ECO:0000313" key="2">
    <source>
        <dbReference type="Proteomes" id="UP000067523"/>
    </source>
</evidence>
<dbReference type="Proteomes" id="UP000067523">
    <property type="component" value="Chromosome"/>
</dbReference>
<accession>A0A0U2X838</accession>
<protein>
    <submittedName>
        <fullName evidence="1">Uncharacterized protein</fullName>
    </submittedName>
</protein>
<evidence type="ECO:0000313" key="1">
    <source>
        <dbReference type="EMBL" id="ALS36264.1"/>
    </source>
</evidence>
<keyword evidence="2" id="KW-1185">Reference proteome</keyword>
<dbReference type="EMBL" id="CP013655">
    <property type="protein sequence ID" value="ALS36264.1"/>
    <property type="molecule type" value="Genomic_DNA"/>
</dbReference>
<dbReference type="KEGG" id="erx:ATZ35_03520"/>
<proteinExistence type="predicted"/>
<sequence length="374" mass="43620">MNPYTITPYVFKPYEPCPCESGKKYKFCCFAKSKVMSNNNQNYNAKRLNSEAHKHFKETDFKTCFGFDTNCNHGYIGAHSLQNNGVLNLIAAENHVYMLEINYQVNSLTPKLEFKKIGKKQASVFNGFCKYHDEEYFKIIEDVPFEGNSEQNYWFAFRAHCFEAHRKYRLKKSYSSFFKKSPEATRNKQLSNNYRGNELTIRDMEVDYNRFKCIFESHDFDKLESFVKVLPFKVAFTATTAIAVCVDIEGKAAADIYNYDESVFVPSIYLSVIPKETETIIIISRFKEDECYENFIKSLNSCKDDKKIFSFLTYCLAEYSENVYFSPLLVDKILTSSEKELISTAFLGCVSPNQELRFKSMMSTFKLDLFKYKL</sequence>
<organism evidence="1 2">
    <name type="scientific">Enterococcus rotai</name>
    <dbReference type="NCBI Taxonomy" id="118060"/>
    <lineage>
        <taxon>Bacteria</taxon>
        <taxon>Bacillati</taxon>
        <taxon>Bacillota</taxon>
        <taxon>Bacilli</taxon>
        <taxon>Lactobacillales</taxon>
        <taxon>Enterococcaceae</taxon>
        <taxon>Enterococcus</taxon>
    </lineage>
</organism>
<name>A0A0U2X838_9ENTE</name>
<dbReference type="RefSeq" id="WP_208929520.1">
    <property type="nucleotide sequence ID" value="NZ_CP013655.1"/>
</dbReference>
<reference evidence="2" key="1">
    <citation type="submission" date="2015-12" db="EMBL/GenBank/DDBJ databases">
        <authorList>
            <person name="Lauer A."/>
            <person name="Humrighouse B."/>
            <person name="Loparev V."/>
            <person name="Shewmaker P.L."/>
            <person name="Whitney A.M."/>
            <person name="McLaughlin R.W."/>
        </authorList>
    </citation>
    <scope>NUCLEOTIDE SEQUENCE [LARGE SCALE GENOMIC DNA]</scope>
    <source>
        <strain evidence="2">LMG 26678</strain>
    </source>
</reference>
<dbReference type="AlphaFoldDB" id="A0A0U2X838"/>
<gene>
    <name evidence="1" type="ORF">ATZ35_03520</name>
</gene>
<dbReference type="InterPro" id="IPR004027">
    <property type="entry name" value="SEC_C_motif"/>
</dbReference>